<protein>
    <submittedName>
        <fullName evidence="1">Uncharacterized protein</fullName>
    </submittedName>
</protein>
<proteinExistence type="predicted"/>
<dbReference type="Proteomes" id="UP000366819">
    <property type="component" value="Unassembled WGS sequence"/>
</dbReference>
<organism evidence="1 2">
    <name type="scientific">Pandoraea aquatica</name>
    <dbReference type="NCBI Taxonomy" id="2508290"/>
    <lineage>
        <taxon>Bacteria</taxon>
        <taxon>Pseudomonadati</taxon>
        <taxon>Pseudomonadota</taxon>
        <taxon>Betaproteobacteria</taxon>
        <taxon>Burkholderiales</taxon>
        <taxon>Burkholderiaceae</taxon>
        <taxon>Pandoraea</taxon>
    </lineage>
</organism>
<dbReference type="EMBL" id="CABPSN010000004">
    <property type="protein sequence ID" value="VVE17473.1"/>
    <property type="molecule type" value="Genomic_DNA"/>
</dbReference>
<accession>A0A5E4W045</accession>
<sequence length="64" mass="6733">MALGRIPGNSPIASPARWSCVRETRTIEPHTLALPRSLATTSRVVTASGALVLSCSRGEHAGTY</sequence>
<evidence type="ECO:0000313" key="1">
    <source>
        <dbReference type="EMBL" id="VVE17473.1"/>
    </source>
</evidence>
<keyword evidence="2" id="KW-1185">Reference proteome</keyword>
<dbReference type="AlphaFoldDB" id="A0A5E4W045"/>
<reference evidence="1 2" key="1">
    <citation type="submission" date="2019-08" db="EMBL/GenBank/DDBJ databases">
        <authorList>
            <person name="Peeters C."/>
        </authorList>
    </citation>
    <scope>NUCLEOTIDE SEQUENCE [LARGE SCALE GENOMIC DNA]</scope>
    <source>
        <strain evidence="1 2">LMG 31011</strain>
    </source>
</reference>
<gene>
    <name evidence="1" type="ORF">PAQ31011_02974</name>
</gene>
<name>A0A5E4W045_9BURK</name>
<evidence type="ECO:0000313" key="2">
    <source>
        <dbReference type="Proteomes" id="UP000366819"/>
    </source>
</evidence>